<dbReference type="Gene3D" id="3.90.700.10">
    <property type="entry name" value="Succinate dehydrogenase/fumarate reductase flavoprotein, catalytic domain"/>
    <property type="match status" value="1"/>
</dbReference>
<dbReference type="Gene3D" id="3.50.50.60">
    <property type="entry name" value="FAD/NAD(P)-binding domain"/>
    <property type="match status" value="1"/>
</dbReference>
<dbReference type="SUPFAM" id="SSF56425">
    <property type="entry name" value="Succinate dehydrogenase/fumarate reductase flavoprotein, catalytic domain"/>
    <property type="match status" value="1"/>
</dbReference>
<protein>
    <submittedName>
        <fullName evidence="6">Tricarballylate dehydrogenase</fullName>
    </submittedName>
</protein>
<dbReference type="InterPro" id="IPR027477">
    <property type="entry name" value="Succ_DH/fumarate_Rdtase_cat_sf"/>
</dbReference>
<dbReference type="SUPFAM" id="SSF51905">
    <property type="entry name" value="FAD/NAD(P)-binding domain"/>
    <property type="match status" value="1"/>
</dbReference>
<gene>
    <name evidence="6" type="ORF">SAMN02745910_04582</name>
</gene>
<dbReference type="PANTHER" id="PTHR43400:SF7">
    <property type="entry name" value="FAD-DEPENDENT OXIDOREDUCTASE 2 FAD BINDING DOMAIN-CONTAINING PROTEIN"/>
    <property type="match status" value="1"/>
</dbReference>
<keyword evidence="2" id="KW-0285">Flavoprotein</keyword>
<dbReference type="EMBL" id="FOXX01000018">
    <property type="protein sequence ID" value="SFQ86146.1"/>
    <property type="molecule type" value="Genomic_DNA"/>
</dbReference>
<dbReference type="RefSeq" id="WP_061804461.1">
    <property type="nucleotide sequence ID" value="NZ_FOXX01000018.1"/>
</dbReference>
<dbReference type="Pfam" id="PF00890">
    <property type="entry name" value="FAD_binding_2"/>
    <property type="match status" value="1"/>
</dbReference>
<comment type="caution">
    <text evidence="6">The sequence shown here is derived from an EMBL/GenBank/DDBJ whole genome shotgun (WGS) entry which is preliminary data.</text>
</comment>
<accession>A0A1I6BYX5</accession>
<evidence type="ECO:0000313" key="6">
    <source>
        <dbReference type="EMBL" id="SFQ86146.1"/>
    </source>
</evidence>
<evidence type="ECO:0000256" key="1">
    <source>
        <dbReference type="ARBA" id="ARBA00001974"/>
    </source>
</evidence>
<evidence type="ECO:0000256" key="4">
    <source>
        <dbReference type="ARBA" id="ARBA00023002"/>
    </source>
</evidence>
<dbReference type="InterPro" id="IPR036188">
    <property type="entry name" value="FAD/NAD-bd_sf"/>
</dbReference>
<name>A0A1I6BYX5_9BACI</name>
<dbReference type="NCBIfam" id="NF006130">
    <property type="entry name" value="PRK08274.1"/>
    <property type="match status" value="1"/>
</dbReference>
<dbReference type="Proteomes" id="UP000182762">
    <property type="component" value="Unassembled WGS sequence"/>
</dbReference>
<comment type="cofactor">
    <cofactor evidence="1">
        <name>FAD</name>
        <dbReference type="ChEBI" id="CHEBI:57692"/>
    </cofactor>
</comment>
<dbReference type="PANTHER" id="PTHR43400">
    <property type="entry name" value="FUMARATE REDUCTASE"/>
    <property type="match status" value="1"/>
</dbReference>
<organism evidence="6 7">
    <name type="scientific">Priestia endophytica DSM 13796</name>
    <dbReference type="NCBI Taxonomy" id="1121089"/>
    <lineage>
        <taxon>Bacteria</taxon>
        <taxon>Bacillati</taxon>
        <taxon>Bacillota</taxon>
        <taxon>Bacilli</taxon>
        <taxon>Bacillales</taxon>
        <taxon>Bacillaceae</taxon>
        <taxon>Priestia</taxon>
    </lineage>
</organism>
<dbReference type="InterPro" id="IPR003953">
    <property type="entry name" value="FAD-dep_OxRdtase_2_FAD-bd"/>
</dbReference>
<dbReference type="InterPro" id="IPR050315">
    <property type="entry name" value="FAD-oxidoreductase_2"/>
</dbReference>
<keyword evidence="7" id="KW-1185">Reference proteome</keyword>
<proteinExistence type="predicted"/>
<evidence type="ECO:0000256" key="2">
    <source>
        <dbReference type="ARBA" id="ARBA00022630"/>
    </source>
</evidence>
<evidence type="ECO:0000256" key="3">
    <source>
        <dbReference type="ARBA" id="ARBA00022827"/>
    </source>
</evidence>
<sequence length="508" mass="56642">MSSKKKYNSTYDVVVVGAGNAALCAALSAQEEGCKVLVLEKGTINKRGGNSFFSDGSIRFAYSNLNDIREVVTSITDEEANLIKMPPYHEIDYIRDLMRVTPGKSDPSLAKQLVAQSYETIKWIKDQGVQFTLNYENQSFKQDGNYLFWGGSPVRVEGKGVGLMEKLFSRIEEVGIEIWYNTRALELVNENEKIAGIIVKQEGKKIRINTSSVILACGSFEANEKMRQQYMGAEWGKAIVRGTEHNTGDGISMAIAIGAQRYGQWKDCHSIGTDYNAPKVGDFTKPGDIFKKHSYPYGIMLNKEGKRFIDEGADFRNYTYAKYGREILKQPDHIAYQVYDAQVRSLLRKEYNINEATCYQANTLEELINLLPVNKEQFLLTVQDYNASVLDGEYNPTVKDGKGTKDIIPPKTNWALPIEKGPFYAFPVTCGITFTFGGLKVNAHAEVLNENDKPLNGLFAAGEIMGGIFYENYPGGTGLMAGSIFGKIAGKSVAQYIQDYRNHSVIRS</sequence>
<keyword evidence="3" id="KW-0274">FAD</keyword>
<reference evidence="6 7" key="1">
    <citation type="submission" date="2016-10" db="EMBL/GenBank/DDBJ databases">
        <authorList>
            <person name="Varghese N."/>
            <person name="Submissions S."/>
        </authorList>
    </citation>
    <scope>NUCLEOTIDE SEQUENCE [LARGE SCALE GENOMIC DNA]</scope>
    <source>
        <strain evidence="6 7">DSM 13796</strain>
    </source>
</reference>
<keyword evidence="4" id="KW-0560">Oxidoreductase</keyword>
<dbReference type="GeneID" id="93713114"/>
<evidence type="ECO:0000259" key="5">
    <source>
        <dbReference type="Pfam" id="PF00890"/>
    </source>
</evidence>
<feature type="domain" description="FAD-dependent oxidoreductase 2 FAD-binding" evidence="5">
    <location>
        <begin position="12"/>
        <end position="476"/>
    </location>
</feature>
<evidence type="ECO:0000313" key="7">
    <source>
        <dbReference type="Proteomes" id="UP000182762"/>
    </source>
</evidence>